<dbReference type="OrthoDB" id="9776599at2"/>
<evidence type="ECO:0000256" key="1">
    <source>
        <dbReference type="SAM" id="SignalP"/>
    </source>
</evidence>
<keyword evidence="5" id="KW-1185">Reference proteome</keyword>
<dbReference type="Pfam" id="PF17148">
    <property type="entry name" value="DUF5117"/>
    <property type="match status" value="1"/>
</dbReference>
<dbReference type="Gene3D" id="3.40.390.10">
    <property type="entry name" value="Collagenase (Catalytic Domain)"/>
    <property type="match status" value="1"/>
</dbReference>
<reference evidence="5" key="1">
    <citation type="submission" date="2016-12" db="EMBL/GenBank/DDBJ databases">
        <authorList>
            <person name="Varghese N."/>
            <person name="Submissions S."/>
        </authorList>
    </citation>
    <scope>NUCLEOTIDE SEQUENCE [LARGE SCALE GENOMIC DNA]</scope>
    <source>
        <strain evidence="5">DSM 11032</strain>
    </source>
</reference>
<feature type="signal peptide" evidence="1">
    <location>
        <begin position="1"/>
        <end position="27"/>
    </location>
</feature>
<feature type="domain" description="DUF5117" evidence="3">
    <location>
        <begin position="89"/>
        <end position="293"/>
    </location>
</feature>
<evidence type="ECO:0000259" key="3">
    <source>
        <dbReference type="Pfam" id="PF17148"/>
    </source>
</evidence>
<protein>
    <recommendedName>
        <fullName evidence="6">Peptidase</fullName>
    </recommendedName>
</protein>
<dbReference type="SUPFAM" id="SSF55486">
    <property type="entry name" value="Metalloproteases ('zincins'), catalytic domain"/>
    <property type="match status" value="1"/>
</dbReference>
<dbReference type="InterPro" id="IPR032534">
    <property type="entry name" value="EcxA_zinc-bd"/>
</dbReference>
<dbReference type="Pfam" id="PF16313">
    <property type="entry name" value="DUF4953"/>
    <property type="match status" value="1"/>
</dbReference>
<feature type="chain" id="PRO_5012816830" description="Peptidase" evidence="1">
    <location>
        <begin position="28"/>
        <end position="826"/>
    </location>
</feature>
<dbReference type="PANTHER" id="PTHR38478:SF1">
    <property type="entry name" value="ZINC DEPENDENT METALLOPROTEASE DOMAIN LIPOPROTEIN"/>
    <property type="match status" value="1"/>
</dbReference>
<organism evidence="4 5">
    <name type="scientific">Erythrobacter sanguineus</name>
    <dbReference type="NCBI Taxonomy" id="198312"/>
    <lineage>
        <taxon>Bacteria</taxon>
        <taxon>Pseudomonadati</taxon>
        <taxon>Pseudomonadota</taxon>
        <taxon>Alphaproteobacteria</taxon>
        <taxon>Sphingomonadales</taxon>
        <taxon>Erythrobacteraceae</taxon>
        <taxon>Erythrobacter/Porphyrobacter group</taxon>
        <taxon>Erythrobacter</taxon>
    </lineage>
</organism>
<dbReference type="RefSeq" id="WP_072675323.1">
    <property type="nucleotide sequence ID" value="NZ_FRDF01000015.1"/>
</dbReference>
<dbReference type="EMBL" id="FRDF01000015">
    <property type="protein sequence ID" value="SHN62653.1"/>
    <property type="molecule type" value="Genomic_DNA"/>
</dbReference>
<proteinExistence type="predicted"/>
<evidence type="ECO:0008006" key="6">
    <source>
        <dbReference type="Google" id="ProtNLM"/>
    </source>
</evidence>
<dbReference type="GO" id="GO:0008237">
    <property type="term" value="F:metallopeptidase activity"/>
    <property type="evidence" value="ECO:0007669"/>
    <property type="project" value="InterPro"/>
</dbReference>
<gene>
    <name evidence="4" type="ORF">SAMN02745193_02475</name>
</gene>
<feature type="domain" description="EcxA zinc-binding" evidence="2">
    <location>
        <begin position="421"/>
        <end position="720"/>
    </location>
</feature>
<dbReference type="InterPro" id="IPR034032">
    <property type="entry name" value="Zn_MMP-like_bac"/>
</dbReference>
<name>A0A1M7SVV9_9SPHN</name>
<dbReference type="InterPro" id="IPR033413">
    <property type="entry name" value="DUF5117"/>
</dbReference>
<dbReference type="AlphaFoldDB" id="A0A1M7SVV9"/>
<evidence type="ECO:0000259" key="2">
    <source>
        <dbReference type="Pfam" id="PF16313"/>
    </source>
</evidence>
<evidence type="ECO:0000313" key="4">
    <source>
        <dbReference type="EMBL" id="SHN62653.1"/>
    </source>
</evidence>
<dbReference type="STRING" id="198312.SAMN02745193_02475"/>
<dbReference type="Proteomes" id="UP000184391">
    <property type="component" value="Unassembled WGS sequence"/>
</dbReference>
<evidence type="ECO:0000313" key="5">
    <source>
        <dbReference type="Proteomes" id="UP000184391"/>
    </source>
</evidence>
<sequence length="826" mass="88409">MRKTRNVRLAVLLLSLSVLLAPLGARADSQGIAVPTGETGLLPVRTDAAEGRILLTLPRPAEDGVALRLLYSTALKTGLGSAPLTLDRGRTGNTQLLAFRRIGGKVAVQFENPRFRASAGGPDRQKAVASDFGTSTVWLTNIAETLSDGRLVIDIAPFLVLDALGIAGSLNQDQDPFGIGSATAIGGKGFKLEEKLSLADPASVRVFPDNLEVDAVQTYVSDRPGAEVENIVPDPGKITFIVHHSFVRLPEPGFVPRRFDPRLGGIATQAVDFSAPMGAPVVYDMANRFRLEKVDPTALRSLVKKPIVFHLDRNTPEAIRPALLEGIGWWADAFDAAGFIDAFRVEMLPEGADPLDVRYNMVNWVDRATRGWAYGQQIVDPRTGEIVKGMVVLGSLRARQDIQIFQALVGASELNSGGPNDPVKVALDRLAQLGAHEVGHTLGFAHNFAASTQDRASVMDYPPPRIGLTDGKPDLSDAYAKGIGDWDTATVRWLYAGADERETAEAATRFRYVKDDNARAPDAAYAWGGLWDDGADPVAELGRLMAVRGAALSRFGLGALTPGEPVSNLRRRFVPLWLLHRYQLVAAAKQIGGLDFVYAVNGGGRETAKPVAPQAQRAALDAALATLRPEALRVPPALVPLLSAAQNGSTDRQYETEIFATAGGPVFDPLVAADAAAQLTVQTLLAPRRLARLVLQGDSNPAALGVTELLDRLTDMVLASTGDDLGRRIAYRTLSTMAQVAHRPDTTPEVAAALDQKLNDVGNALARGKAGGAERAWALALSRRLRDPDQRAQLAASLPRMARVPPGDPIGEDNWMDLSSLLTVSE</sequence>
<dbReference type="CDD" id="cd04276">
    <property type="entry name" value="ZnMc_MMP_like_2"/>
    <property type="match status" value="1"/>
</dbReference>
<dbReference type="InterPro" id="IPR024079">
    <property type="entry name" value="MetalloPept_cat_dom_sf"/>
</dbReference>
<dbReference type="PANTHER" id="PTHR38478">
    <property type="entry name" value="PEPTIDASE M1A AND M12B"/>
    <property type="match status" value="1"/>
</dbReference>
<keyword evidence="1" id="KW-0732">Signal</keyword>
<accession>A0A1M7SVV9</accession>